<organism evidence="3 4">
    <name type="scientific">Lepidopterella palustris CBS 459.81</name>
    <dbReference type="NCBI Taxonomy" id="1314670"/>
    <lineage>
        <taxon>Eukaryota</taxon>
        <taxon>Fungi</taxon>
        <taxon>Dikarya</taxon>
        <taxon>Ascomycota</taxon>
        <taxon>Pezizomycotina</taxon>
        <taxon>Dothideomycetes</taxon>
        <taxon>Pleosporomycetidae</taxon>
        <taxon>Mytilinidiales</taxon>
        <taxon>Argynnaceae</taxon>
        <taxon>Lepidopterella</taxon>
    </lineage>
</organism>
<keyword evidence="4" id="KW-1185">Reference proteome</keyword>
<dbReference type="PANTHER" id="PTHR24148:SF64">
    <property type="entry name" value="HETEROKARYON INCOMPATIBILITY DOMAIN-CONTAINING PROTEIN"/>
    <property type="match status" value="1"/>
</dbReference>
<reference evidence="3 4" key="1">
    <citation type="journal article" date="2016" name="Nat. Commun.">
        <title>Ectomycorrhizal ecology is imprinted in the genome of the dominant symbiotic fungus Cenococcum geophilum.</title>
        <authorList>
            <consortium name="DOE Joint Genome Institute"/>
            <person name="Peter M."/>
            <person name="Kohler A."/>
            <person name="Ohm R.A."/>
            <person name="Kuo A."/>
            <person name="Krutzmann J."/>
            <person name="Morin E."/>
            <person name="Arend M."/>
            <person name="Barry K.W."/>
            <person name="Binder M."/>
            <person name="Choi C."/>
            <person name="Clum A."/>
            <person name="Copeland A."/>
            <person name="Grisel N."/>
            <person name="Haridas S."/>
            <person name="Kipfer T."/>
            <person name="LaButti K."/>
            <person name="Lindquist E."/>
            <person name="Lipzen A."/>
            <person name="Maire R."/>
            <person name="Meier B."/>
            <person name="Mihaltcheva S."/>
            <person name="Molinier V."/>
            <person name="Murat C."/>
            <person name="Poggeler S."/>
            <person name="Quandt C.A."/>
            <person name="Sperisen C."/>
            <person name="Tritt A."/>
            <person name="Tisserant E."/>
            <person name="Crous P.W."/>
            <person name="Henrissat B."/>
            <person name="Nehls U."/>
            <person name="Egli S."/>
            <person name="Spatafora J.W."/>
            <person name="Grigoriev I.V."/>
            <person name="Martin F.M."/>
        </authorList>
    </citation>
    <scope>NUCLEOTIDE SEQUENCE [LARGE SCALE GENOMIC DNA]</scope>
    <source>
        <strain evidence="3 4">CBS 459.81</strain>
    </source>
</reference>
<evidence type="ECO:0000259" key="2">
    <source>
        <dbReference type="Pfam" id="PF06985"/>
    </source>
</evidence>
<evidence type="ECO:0000313" key="4">
    <source>
        <dbReference type="Proteomes" id="UP000250266"/>
    </source>
</evidence>
<gene>
    <name evidence="3" type="ORF">K432DRAFT_170873</name>
</gene>
<dbReference type="PANTHER" id="PTHR24148">
    <property type="entry name" value="ANKYRIN REPEAT DOMAIN-CONTAINING PROTEIN 39 HOMOLOG-RELATED"/>
    <property type="match status" value="1"/>
</dbReference>
<dbReference type="Pfam" id="PF06985">
    <property type="entry name" value="HET"/>
    <property type="match status" value="1"/>
</dbReference>
<protein>
    <submittedName>
        <fullName evidence="3">HET-domain-containing protein</fullName>
    </submittedName>
</protein>
<dbReference type="InterPro" id="IPR052895">
    <property type="entry name" value="HetReg/Transcr_Mod"/>
</dbReference>
<dbReference type="InterPro" id="IPR010730">
    <property type="entry name" value="HET"/>
</dbReference>
<evidence type="ECO:0000313" key="3">
    <source>
        <dbReference type="EMBL" id="OCK75521.1"/>
    </source>
</evidence>
<feature type="region of interest" description="Disordered" evidence="1">
    <location>
        <begin position="504"/>
        <end position="530"/>
    </location>
</feature>
<sequence>MQFLHHFRKPPNSFTGLMSNLRWTYTTAKPAPNLDSLALSTALEIQFETQSLIRRRRFATALQPPSERSLYLKRANTEYAVQSGTNENPIALELRYARNISTTGPAIEAKALEIALVDARHSLEQGVSPHAETAQISLTQSFQYQRLIASDSIRILEISPGVSESPIDCNLQQVKLSDQPFYNALSYHWGNERATVEIRCSGMTLVITKTLHDAIVRIRHPKETRVLWADAICINQENVEERNGQVQLMSQIYKQAAKVLIWVGNQHTHLTDTAFPLICQIVNSFNPKLRDFKTATYRKSAETSVFPAEPYSELRNVPDESWAALCVFFNLPWFWRLWVIQEIALASSAELMWGGASIDWRWVGLASALIRTNEVQILRRNDLDGVYNAYLMHRISLREDYFGPVSFLRMLELTRQFEVTNPKDRIFGMLALPTTDSNPQNGALFLQPNYTLSDSELYRILAERVLEKDKTLRLLCSVQHGPELDENLPSWVPQWHKVFNHHLAPSDPDTHHTPAGGRQIHRSAPRSGDPHHLVLRGLEFDIVEDQTDTLSNSHFYRILDDATEYKSKREALVNEIQALWPSYKSAEGLKALCWTLTAGKDWYGLLVENDAGHFRDFVAFLQGWNTLSEDWYSGVCWSTQDIPNVDRFCEAAANACTGRRLFRTANKFLGLGPQAMRTGDQVCILFGGLVPFVLRPERGYWRFIGECYVYGIMQGQAVEAWQKEATPATDFELR</sequence>
<dbReference type="EMBL" id="KV745307">
    <property type="protein sequence ID" value="OCK75521.1"/>
    <property type="molecule type" value="Genomic_DNA"/>
</dbReference>
<accession>A0A8E2E1N2</accession>
<proteinExistence type="predicted"/>
<feature type="domain" description="Heterokaryon incompatibility" evidence="2">
    <location>
        <begin position="182"/>
        <end position="342"/>
    </location>
</feature>
<dbReference type="AlphaFoldDB" id="A0A8E2E1N2"/>
<dbReference type="Pfam" id="PF26639">
    <property type="entry name" value="Het-6_barrel"/>
    <property type="match status" value="1"/>
</dbReference>
<name>A0A8E2E1N2_9PEZI</name>
<evidence type="ECO:0000256" key="1">
    <source>
        <dbReference type="SAM" id="MobiDB-lite"/>
    </source>
</evidence>
<dbReference type="OrthoDB" id="5386682at2759"/>
<dbReference type="Proteomes" id="UP000250266">
    <property type="component" value="Unassembled WGS sequence"/>
</dbReference>